<protein>
    <submittedName>
        <fullName evidence="1">Uncharacterized protein</fullName>
    </submittedName>
</protein>
<reference evidence="1 2" key="1">
    <citation type="submission" date="2024-09" db="EMBL/GenBank/DDBJ databases">
        <authorList>
            <person name="Sun Q."/>
            <person name="Mori K."/>
        </authorList>
    </citation>
    <scope>NUCLEOTIDE SEQUENCE [LARGE SCALE GENOMIC DNA]</scope>
    <source>
        <strain evidence="1 2">TBRC 1432</strain>
    </source>
</reference>
<evidence type="ECO:0000313" key="2">
    <source>
        <dbReference type="Proteomes" id="UP001589810"/>
    </source>
</evidence>
<keyword evidence="2" id="KW-1185">Reference proteome</keyword>
<comment type="caution">
    <text evidence="1">The sequence shown here is derived from an EMBL/GenBank/DDBJ whole genome shotgun (WGS) entry which is preliminary data.</text>
</comment>
<gene>
    <name evidence="1" type="ORF">ACFFH7_16410</name>
</gene>
<sequence length="82" mass="8961">MGSVLVNFVYAQPVGHAIEALHYANGYHTADPSRRIGVVLNANTPAELATWCPFIDEVHTIDLDLFDPATDTRDQLAKIAPD</sequence>
<name>A0ABV6MRY7_9PSEU</name>
<accession>A0ABV6MRY7</accession>
<dbReference type="RefSeq" id="WP_273941484.1">
    <property type="nucleotide sequence ID" value="NZ_CP097263.1"/>
</dbReference>
<proteinExistence type="predicted"/>
<dbReference type="EMBL" id="JBHLUD010000004">
    <property type="protein sequence ID" value="MFC0543084.1"/>
    <property type="molecule type" value="Genomic_DNA"/>
</dbReference>
<dbReference type="Proteomes" id="UP001589810">
    <property type="component" value="Unassembled WGS sequence"/>
</dbReference>
<evidence type="ECO:0000313" key="1">
    <source>
        <dbReference type="EMBL" id="MFC0543084.1"/>
    </source>
</evidence>
<organism evidence="1 2">
    <name type="scientific">Kutzneria chonburiensis</name>
    <dbReference type="NCBI Taxonomy" id="1483604"/>
    <lineage>
        <taxon>Bacteria</taxon>
        <taxon>Bacillati</taxon>
        <taxon>Actinomycetota</taxon>
        <taxon>Actinomycetes</taxon>
        <taxon>Pseudonocardiales</taxon>
        <taxon>Pseudonocardiaceae</taxon>
        <taxon>Kutzneria</taxon>
    </lineage>
</organism>